<proteinExistence type="predicted"/>
<dbReference type="InterPro" id="IPR007921">
    <property type="entry name" value="CHAP_dom"/>
</dbReference>
<feature type="domain" description="Peptidase C51" evidence="2">
    <location>
        <begin position="14"/>
        <end position="148"/>
    </location>
</feature>
<organism evidence="3 4">
    <name type="scientific">Staphylococcus hominis</name>
    <dbReference type="NCBI Taxonomy" id="1290"/>
    <lineage>
        <taxon>Bacteria</taxon>
        <taxon>Bacillati</taxon>
        <taxon>Bacillota</taxon>
        <taxon>Bacilli</taxon>
        <taxon>Bacillales</taxon>
        <taxon>Staphylococcaceae</taxon>
        <taxon>Staphylococcus</taxon>
    </lineage>
</organism>
<dbReference type="PROSITE" id="PS50911">
    <property type="entry name" value="CHAP"/>
    <property type="match status" value="1"/>
</dbReference>
<keyword evidence="4" id="KW-1185">Reference proteome</keyword>
<gene>
    <name evidence="3" type="ORF">J7T32_012410</name>
</gene>
<evidence type="ECO:0000313" key="3">
    <source>
        <dbReference type="EMBL" id="MCM5673525.1"/>
    </source>
</evidence>
<dbReference type="Proteomes" id="UP000665944">
    <property type="component" value="Unassembled WGS sequence"/>
</dbReference>
<evidence type="ECO:0000259" key="2">
    <source>
        <dbReference type="PROSITE" id="PS50911"/>
    </source>
</evidence>
<feature type="non-terminal residue" evidence="3">
    <location>
        <position position="481"/>
    </location>
</feature>
<dbReference type="Pfam" id="PF05257">
    <property type="entry name" value="CHAP"/>
    <property type="match status" value="1"/>
</dbReference>
<dbReference type="EMBL" id="JAGHKT020000051">
    <property type="protein sequence ID" value="MCM5673525.1"/>
    <property type="molecule type" value="Genomic_DNA"/>
</dbReference>
<dbReference type="InterPro" id="IPR038765">
    <property type="entry name" value="Papain-like_cys_pep_sf"/>
</dbReference>
<evidence type="ECO:0000313" key="4">
    <source>
        <dbReference type="Proteomes" id="UP000665944"/>
    </source>
</evidence>
<evidence type="ECO:0000256" key="1">
    <source>
        <dbReference type="SAM" id="MobiDB-lite"/>
    </source>
</evidence>
<dbReference type="SUPFAM" id="SSF54001">
    <property type="entry name" value="Cysteine proteinases"/>
    <property type="match status" value="1"/>
</dbReference>
<protein>
    <submittedName>
        <fullName evidence="3">CHAP domain-containing protein</fullName>
    </submittedName>
</protein>
<feature type="region of interest" description="Disordered" evidence="1">
    <location>
        <begin position="383"/>
        <end position="412"/>
    </location>
</feature>
<reference evidence="3 4" key="1">
    <citation type="submission" date="2022-06" db="EMBL/GenBank/DDBJ databases">
        <title>Staphylococcus hominis ShoR14 genome sequence.</title>
        <authorList>
            <person name="Yeo C.C."/>
            <person name="Chew C.H."/>
            <person name="Che Hamzah A.M."/>
            <person name="Al-Trad E.I."/>
        </authorList>
    </citation>
    <scope>NUCLEOTIDE SEQUENCE [LARGE SCALE GENOMIC DNA]</scope>
    <source>
        <strain evidence="3 4">ShoR14</strain>
    </source>
</reference>
<name>A0A8X8KJS7_STAHO</name>
<comment type="caution">
    <text evidence="3">The sequence shown here is derived from an EMBL/GenBank/DDBJ whole genome shotgun (WGS) entry which is preliminary data.</text>
</comment>
<feature type="compositionally biased region" description="Low complexity" evidence="1">
    <location>
        <begin position="390"/>
        <end position="412"/>
    </location>
</feature>
<dbReference type="Gene3D" id="3.90.1720.10">
    <property type="entry name" value="endopeptidase domain like (from Nostoc punctiforme)"/>
    <property type="match status" value="1"/>
</dbReference>
<accession>A0A8X8KJS7</accession>
<dbReference type="AlphaFoldDB" id="A0A8X8KJS7"/>
<dbReference type="RefSeq" id="WP_209244647.1">
    <property type="nucleotide sequence ID" value="NZ_JAGHKT020000051.1"/>
</dbReference>
<sequence length="481" mass="54582">MAILPSSGKPTAKQVVAWAKWLADNKLGVDVDKRLGFQCWDLPNYIFDRYWGFRTYGNADAMARRDQYPNSTWKIYANTPSFVPKPGDVVCWTYGAYGHTAIVVGPSDTNTFTSIDQNWYGANHWYGSKAAYVKHSYSGMGGNLYFIRPPYKEEPKTETPPKDTTPSKDKGDTSSDKPTSETKKEPLKEQKVITVTAEDDEKVDYPRFIPHRIADGEVRNHKPKGLAVKNAGTMCSVQQMYYDRNKYISNSEYPHFYIDRHHIWQPRYTDVKVPSEPDYIVIEVCGDYSDTKTDFLLNELHAIIFGVGQLQGYYIPLKRSSLKVSDDLWRTVMEHGNFDPLIDGKPSSKVLDKVEQSLLNLYTNKDKLLKNIKSGKTTKIDIKVDKKQKSSSSTSSSSTSKPSTSKSTSTTSKVSSKPKVIVVYSNYTFNQAVNIQMTKWPQINYGSGWYNASRSDTLKAMNSLEIWKSSSQKYQMLNLGK</sequence>
<feature type="region of interest" description="Disordered" evidence="1">
    <location>
        <begin position="151"/>
        <end position="191"/>
    </location>
</feature>